<comment type="domain">
    <text evidence="10">The DHHC domain is required for palmitoyltransferase activity.</text>
</comment>
<keyword evidence="2 10" id="KW-0808">Transferase</keyword>
<evidence type="ECO:0000256" key="10">
    <source>
        <dbReference type="RuleBase" id="RU079119"/>
    </source>
</evidence>
<evidence type="ECO:0000256" key="3">
    <source>
        <dbReference type="ARBA" id="ARBA00022692"/>
    </source>
</evidence>
<evidence type="ECO:0000256" key="5">
    <source>
        <dbReference type="ARBA" id="ARBA00023136"/>
    </source>
</evidence>
<comment type="subcellular location">
    <subcellularLocation>
        <location evidence="1">Endomembrane system</location>
        <topology evidence="1">Multi-pass membrane protein</topology>
    </subcellularLocation>
</comment>
<dbReference type="AlphaFoldDB" id="A0ABD0LRY1"/>
<evidence type="ECO:0000256" key="1">
    <source>
        <dbReference type="ARBA" id="ARBA00004127"/>
    </source>
</evidence>
<comment type="catalytic activity">
    <reaction evidence="9 10">
        <text>L-cysteinyl-[protein] + hexadecanoyl-CoA = S-hexadecanoyl-L-cysteinyl-[protein] + CoA</text>
        <dbReference type="Rhea" id="RHEA:36683"/>
        <dbReference type="Rhea" id="RHEA-COMP:10131"/>
        <dbReference type="Rhea" id="RHEA-COMP:11032"/>
        <dbReference type="ChEBI" id="CHEBI:29950"/>
        <dbReference type="ChEBI" id="CHEBI:57287"/>
        <dbReference type="ChEBI" id="CHEBI:57379"/>
        <dbReference type="ChEBI" id="CHEBI:74151"/>
        <dbReference type="EC" id="2.3.1.225"/>
    </reaction>
</comment>
<dbReference type="InterPro" id="IPR001594">
    <property type="entry name" value="Palmitoyltrfase_DHHC"/>
</dbReference>
<feature type="transmembrane region" description="Helical" evidence="10">
    <location>
        <begin position="261"/>
        <end position="284"/>
    </location>
</feature>
<dbReference type="PANTHER" id="PTHR22883:SF43">
    <property type="entry name" value="PALMITOYLTRANSFERASE APP"/>
    <property type="match status" value="1"/>
</dbReference>
<feature type="region of interest" description="Disordered" evidence="11">
    <location>
        <begin position="342"/>
        <end position="371"/>
    </location>
</feature>
<evidence type="ECO:0000256" key="6">
    <source>
        <dbReference type="ARBA" id="ARBA00023139"/>
    </source>
</evidence>
<feature type="transmembrane region" description="Helical" evidence="10">
    <location>
        <begin position="105"/>
        <end position="122"/>
    </location>
</feature>
<proteinExistence type="inferred from homology"/>
<keyword evidence="8 10" id="KW-0012">Acyltransferase</keyword>
<keyword evidence="7" id="KW-0449">Lipoprotein</keyword>
<dbReference type="EC" id="2.3.1.225" evidence="10"/>
<dbReference type="InterPro" id="IPR039859">
    <property type="entry name" value="PFA4/ZDH16/20/ERF2-like"/>
</dbReference>
<dbReference type="PROSITE" id="PS50216">
    <property type="entry name" value="DHHC"/>
    <property type="match status" value="1"/>
</dbReference>
<keyword evidence="14" id="KW-1185">Reference proteome</keyword>
<feature type="transmembrane region" description="Helical" evidence="10">
    <location>
        <begin position="74"/>
        <end position="98"/>
    </location>
</feature>
<name>A0ABD0LRY1_9CAEN</name>
<dbReference type="GO" id="GO:0019706">
    <property type="term" value="F:protein-cysteine S-palmitoyltransferase activity"/>
    <property type="evidence" value="ECO:0007669"/>
    <property type="project" value="UniProtKB-EC"/>
</dbReference>
<keyword evidence="5 10" id="KW-0472">Membrane</keyword>
<dbReference type="GO" id="GO:0012505">
    <property type="term" value="C:endomembrane system"/>
    <property type="evidence" value="ECO:0007669"/>
    <property type="project" value="UniProtKB-SubCell"/>
</dbReference>
<evidence type="ECO:0000256" key="9">
    <source>
        <dbReference type="ARBA" id="ARBA00048048"/>
    </source>
</evidence>
<organism evidence="13 14">
    <name type="scientific">Batillaria attramentaria</name>
    <dbReference type="NCBI Taxonomy" id="370345"/>
    <lineage>
        <taxon>Eukaryota</taxon>
        <taxon>Metazoa</taxon>
        <taxon>Spiralia</taxon>
        <taxon>Lophotrochozoa</taxon>
        <taxon>Mollusca</taxon>
        <taxon>Gastropoda</taxon>
        <taxon>Caenogastropoda</taxon>
        <taxon>Sorbeoconcha</taxon>
        <taxon>Cerithioidea</taxon>
        <taxon>Batillariidae</taxon>
        <taxon>Batillaria</taxon>
    </lineage>
</organism>
<dbReference type="EMBL" id="JACVVK020000026">
    <property type="protein sequence ID" value="KAK7502339.1"/>
    <property type="molecule type" value="Genomic_DNA"/>
</dbReference>
<evidence type="ECO:0000256" key="4">
    <source>
        <dbReference type="ARBA" id="ARBA00022989"/>
    </source>
</evidence>
<feature type="transmembrane region" description="Helical" evidence="10">
    <location>
        <begin position="7"/>
        <end position="24"/>
    </location>
</feature>
<evidence type="ECO:0000313" key="14">
    <source>
        <dbReference type="Proteomes" id="UP001519460"/>
    </source>
</evidence>
<dbReference type="PANTHER" id="PTHR22883">
    <property type="entry name" value="ZINC FINGER DHHC DOMAIN CONTAINING PROTEIN"/>
    <property type="match status" value="1"/>
</dbReference>
<keyword evidence="3 10" id="KW-0812">Transmembrane</keyword>
<dbReference type="Pfam" id="PF01529">
    <property type="entry name" value="DHHC"/>
    <property type="match status" value="1"/>
</dbReference>
<evidence type="ECO:0000256" key="8">
    <source>
        <dbReference type="ARBA" id="ARBA00023315"/>
    </source>
</evidence>
<keyword evidence="4 10" id="KW-1133">Transmembrane helix</keyword>
<feature type="domain" description="Palmitoyltransferase DHHC" evidence="12">
    <location>
        <begin position="151"/>
        <end position="297"/>
    </location>
</feature>
<protein>
    <recommendedName>
        <fullName evidence="10">Palmitoyltransferase</fullName>
        <ecNumber evidence="10">2.3.1.225</ecNumber>
    </recommendedName>
</protein>
<evidence type="ECO:0000259" key="12">
    <source>
        <dbReference type="Pfam" id="PF01529"/>
    </source>
</evidence>
<evidence type="ECO:0000256" key="11">
    <source>
        <dbReference type="SAM" id="MobiDB-lite"/>
    </source>
</evidence>
<gene>
    <name evidence="13" type="ORF">BaRGS_00006292</name>
</gene>
<sequence>MDILSLFAGYLIVFVAGCAIYIYSDSPVLNSGLLGKIKNGFCQTVQFMIPKLLVKWAKQCIHYIFYTRNHMMQFVFAGLVLFGNAVLAVDILPLLYVFEPDTQHIVLPMVLCFTNLAFYHLSCTTDAGQVTRNNVDALDSVYKADGFFYKQGALCRTCKIVKPARSKHCSLCNKCIHRFDHHCIWTNNCVGAGNLRYFLLFLVTLIAMCVNGVLMATHSLMLVVQNFRLMETSYVDANTGNLHPITVPVLIQHLFMQQPRCVFLVGSLIILLLLLLAFTAYHVYLISVNQTTNERFKLSNMQVDNNNADENSKTSESAGYFYNQGLMLNLYEIFFPQMPKVRPTPPKASNHTNGFPVPPKKETSRQRGRRK</sequence>
<feature type="transmembrane region" description="Helical" evidence="10">
    <location>
        <begin position="197"/>
        <end position="224"/>
    </location>
</feature>
<keyword evidence="6" id="KW-0564">Palmitate</keyword>
<dbReference type="Proteomes" id="UP001519460">
    <property type="component" value="Unassembled WGS sequence"/>
</dbReference>
<evidence type="ECO:0000256" key="7">
    <source>
        <dbReference type="ARBA" id="ARBA00023288"/>
    </source>
</evidence>
<evidence type="ECO:0000313" key="13">
    <source>
        <dbReference type="EMBL" id="KAK7502339.1"/>
    </source>
</evidence>
<comment type="caution">
    <text evidence="13">The sequence shown here is derived from an EMBL/GenBank/DDBJ whole genome shotgun (WGS) entry which is preliminary data.</text>
</comment>
<accession>A0ABD0LRY1</accession>
<comment type="similarity">
    <text evidence="10">Belongs to the DHHC palmitoyltransferase family.</text>
</comment>
<reference evidence="13 14" key="1">
    <citation type="journal article" date="2023" name="Sci. Data">
        <title>Genome assembly of the Korean intertidal mud-creeper Batillaria attramentaria.</title>
        <authorList>
            <person name="Patra A.K."/>
            <person name="Ho P.T."/>
            <person name="Jun S."/>
            <person name="Lee S.J."/>
            <person name="Kim Y."/>
            <person name="Won Y.J."/>
        </authorList>
    </citation>
    <scope>NUCLEOTIDE SEQUENCE [LARGE SCALE GENOMIC DNA]</scope>
    <source>
        <strain evidence="13">Wonlab-2016</strain>
    </source>
</reference>
<evidence type="ECO:0000256" key="2">
    <source>
        <dbReference type="ARBA" id="ARBA00022679"/>
    </source>
</evidence>